<comment type="caution">
    <text evidence="2">The sequence shown here is derived from an EMBL/GenBank/DDBJ whole genome shotgun (WGS) entry which is preliminary data.</text>
</comment>
<protein>
    <submittedName>
        <fullName evidence="2">Uncharacterized protein</fullName>
    </submittedName>
</protein>
<evidence type="ECO:0000313" key="3">
    <source>
        <dbReference type="Proteomes" id="UP000092600"/>
    </source>
</evidence>
<reference evidence="2 3" key="1">
    <citation type="journal article" date="2016" name="DNA Res.">
        <title>The draft genome of MD-2 pineapple using hybrid error correction of long reads.</title>
        <authorList>
            <person name="Redwan R.M."/>
            <person name="Saidin A."/>
            <person name="Kumar S.V."/>
        </authorList>
    </citation>
    <scope>NUCLEOTIDE SEQUENCE [LARGE SCALE GENOMIC DNA]</scope>
    <source>
        <strain evidence="3">cv. MD2</strain>
        <tissue evidence="2">Leaf</tissue>
    </source>
</reference>
<sequence length="241" mass="27452">MKYDVRSADRDLKDLRNRSQFRTLTTEGMREQLRGDHLPMEKGEAERHLRDGFGHEMCGTSAAELLPDGMECPASEKAREREKARKRERARNRDSERSYAGERSVRMAKLSFVEEGKATNGLPRKRKRSGCGGGRLSLAAAAAAAAEEDGEREGGVEEEEEEEEEEEAPLKERSEMIGVNIDSHYLECFICIEPLGPPLYQYDEKGGILMLGLWFSEGKLRWVWGEFDWERGIELDMQGFD</sequence>
<name>A0A199V1C7_ANACO</name>
<dbReference type="AlphaFoldDB" id="A0A199V1C7"/>
<dbReference type="Proteomes" id="UP000092600">
    <property type="component" value="Unassembled WGS sequence"/>
</dbReference>
<feature type="region of interest" description="Disordered" evidence="1">
    <location>
        <begin position="69"/>
        <end position="104"/>
    </location>
</feature>
<feature type="compositionally biased region" description="Acidic residues" evidence="1">
    <location>
        <begin position="146"/>
        <end position="167"/>
    </location>
</feature>
<proteinExistence type="predicted"/>
<feature type="compositionally biased region" description="Basic and acidic residues" evidence="1">
    <location>
        <begin position="74"/>
        <end position="104"/>
    </location>
</feature>
<feature type="region of interest" description="Disordered" evidence="1">
    <location>
        <begin position="140"/>
        <end position="171"/>
    </location>
</feature>
<organism evidence="2 3">
    <name type="scientific">Ananas comosus</name>
    <name type="common">Pineapple</name>
    <name type="synonym">Ananas ananas</name>
    <dbReference type="NCBI Taxonomy" id="4615"/>
    <lineage>
        <taxon>Eukaryota</taxon>
        <taxon>Viridiplantae</taxon>
        <taxon>Streptophyta</taxon>
        <taxon>Embryophyta</taxon>
        <taxon>Tracheophyta</taxon>
        <taxon>Spermatophyta</taxon>
        <taxon>Magnoliopsida</taxon>
        <taxon>Liliopsida</taxon>
        <taxon>Poales</taxon>
        <taxon>Bromeliaceae</taxon>
        <taxon>Bromelioideae</taxon>
        <taxon>Ananas</taxon>
    </lineage>
</organism>
<gene>
    <name evidence="2" type="ORF">ACMD2_26114</name>
</gene>
<evidence type="ECO:0000313" key="2">
    <source>
        <dbReference type="EMBL" id="OAY70859.1"/>
    </source>
</evidence>
<dbReference type="EMBL" id="LSRQ01003747">
    <property type="protein sequence ID" value="OAY70859.1"/>
    <property type="molecule type" value="Genomic_DNA"/>
</dbReference>
<accession>A0A199V1C7</accession>
<evidence type="ECO:0000256" key="1">
    <source>
        <dbReference type="SAM" id="MobiDB-lite"/>
    </source>
</evidence>